<dbReference type="EMBL" id="JAGRRH010000033">
    <property type="protein sequence ID" value="KAG7339537.1"/>
    <property type="molecule type" value="Genomic_DNA"/>
</dbReference>
<dbReference type="EMBL" id="JAGRRH010000013">
    <property type="protein sequence ID" value="KAG7359437.1"/>
    <property type="molecule type" value="Genomic_DNA"/>
</dbReference>
<evidence type="ECO:0000313" key="3">
    <source>
        <dbReference type="Proteomes" id="UP000693970"/>
    </source>
</evidence>
<accession>A0A9K3P9T2</accession>
<dbReference type="AlphaFoldDB" id="A0A9K3P9T2"/>
<keyword evidence="3" id="KW-1185">Reference proteome</keyword>
<reference evidence="1" key="1">
    <citation type="journal article" date="2021" name="Sci. Rep.">
        <title>Diploid genomic architecture of Nitzschia inconspicua, an elite biomass production diatom.</title>
        <authorList>
            <person name="Oliver A."/>
            <person name="Podell S."/>
            <person name="Pinowska A."/>
            <person name="Traller J.C."/>
            <person name="Smith S.R."/>
            <person name="McClure R."/>
            <person name="Beliaev A."/>
            <person name="Bohutskyi P."/>
            <person name="Hill E.A."/>
            <person name="Rabines A."/>
            <person name="Zheng H."/>
            <person name="Allen L.Z."/>
            <person name="Kuo A."/>
            <person name="Grigoriev I.V."/>
            <person name="Allen A.E."/>
            <person name="Hazlebeck D."/>
            <person name="Allen E.E."/>
        </authorList>
    </citation>
    <scope>NUCLEOTIDE SEQUENCE</scope>
    <source>
        <strain evidence="1">Hildebrandi</strain>
    </source>
</reference>
<organism evidence="1 3">
    <name type="scientific">Nitzschia inconspicua</name>
    <dbReference type="NCBI Taxonomy" id="303405"/>
    <lineage>
        <taxon>Eukaryota</taxon>
        <taxon>Sar</taxon>
        <taxon>Stramenopiles</taxon>
        <taxon>Ochrophyta</taxon>
        <taxon>Bacillariophyta</taxon>
        <taxon>Bacillariophyceae</taxon>
        <taxon>Bacillariophycidae</taxon>
        <taxon>Bacillariales</taxon>
        <taxon>Bacillariaceae</taxon>
        <taxon>Nitzschia</taxon>
    </lineage>
</organism>
<evidence type="ECO:0000313" key="2">
    <source>
        <dbReference type="EMBL" id="KAG7359437.1"/>
    </source>
</evidence>
<protein>
    <submittedName>
        <fullName evidence="1">Uncharacterized protein</fullName>
    </submittedName>
</protein>
<name>A0A9K3P9T2_9STRA</name>
<evidence type="ECO:0000313" key="1">
    <source>
        <dbReference type="EMBL" id="KAG7339537.1"/>
    </source>
</evidence>
<proteinExistence type="predicted"/>
<comment type="caution">
    <text evidence="1">The sequence shown here is derived from an EMBL/GenBank/DDBJ whole genome shotgun (WGS) entry which is preliminary data.</text>
</comment>
<sequence length="215" mass="24739">MSTLPLPNPKSTVNHRMCQYENLCFHLTRFEFVNFVEQLASSPSKTRGTKQPSGWHSSTIRDTTKLTKNLEVSVKPRNIMAEESFRENPNAQIFKPRIVSGPIPSSHFVLDATVIPFVRYQIAYRNPGHHGWQELVSLYTLIECFGLQDEDNILLDPIYEDISDSYYRGEGKDMMDEMGSKLMGHYSYTKHKANPTLKSLIKTPRTIDRQFPILV</sequence>
<gene>
    <name evidence="1" type="ORF">IV203_002590</name>
    <name evidence="2" type="ORF">IV203_034535</name>
</gene>
<dbReference type="Proteomes" id="UP000693970">
    <property type="component" value="Unassembled WGS sequence"/>
</dbReference>
<reference evidence="1" key="2">
    <citation type="submission" date="2021-04" db="EMBL/GenBank/DDBJ databases">
        <authorList>
            <person name="Podell S."/>
        </authorList>
    </citation>
    <scope>NUCLEOTIDE SEQUENCE</scope>
    <source>
        <strain evidence="1">Hildebrandi</strain>
    </source>
</reference>